<dbReference type="InterPro" id="IPR027383">
    <property type="entry name" value="Znf_put"/>
</dbReference>
<evidence type="ECO:0000256" key="2">
    <source>
        <dbReference type="ARBA" id="ARBA00022692"/>
    </source>
</evidence>
<protein>
    <submittedName>
        <fullName evidence="7">Zf-HC2 domain-containing protein</fullName>
    </submittedName>
</protein>
<accession>A0ABT4RGX6</accession>
<feature type="transmembrane region" description="Helical" evidence="5">
    <location>
        <begin position="92"/>
        <end position="116"/>
    </location>
</feature>
<comment type="subcellular location">
    <subcellularLocation>
        <location evidence="1">Membrane</location>
        <topology evidence="1">Single-pass membrane protein</topology>
    </subcellularLocation>
</comment>
<sequence length="235" mass="25265">MTHVHEDIGAYVLGALDAENVKRVEAHLAECAECAAAHAELAGLPALLDLAVVTGATDEEPLPPAIEERILDRFAREHSPEPKQRRRWRPRIAIAIPSALVGAAAAAAALVLGFGFERAPERPANQYRLVLQPISAAAQNGSARAGLRTTAEGTVVRLWVYDLPGGPQDIYEVFCDAKGWSASAGTFRVDAQGNGYVILTSAVKRGQYEALRIVRRAHYAGGDVRDIDILRAKIS</sequence>
<evidence type="ECO:0000256" key="3">
    <source>
        <dbReference type="ARBA" id="ARBA00022989"/>
    </source>
</evidence>
<organism evidence="7 8">
    <name type="scientific">Solirubrobacter deserti</name>
    <dbReference type="NCBI Taxonomy" id="2282478"/>
    <lineage>
        <taxon>Bacteria</taxon>
        <taxon>Bacillati</taxon>
        <taxon>Actinomycetota</taxon>
        <taxon>Thermoleophilia</taxon>
        <taxon>Solirubrobacterales</taxon>
        <taxon>Solirubrobacteraceae</taxon>
        <taxon>Solirubrobacter</taxon>
    </lineage>
</organism>
<dbReference type="Proteomes" id="UP001147700">
    <property type="component" value="Unassembled WGS sequence"/>
</dbReference>
<dbReference type="PANTHER" id="PTHR37461">
    <property type="entry name" value="ANTI-SIGMA-K FACTOR RSKA"/>
    <property type="match status" value="1"/>
</dbReference>
<dbReference type="RefSeq" id="WP_202952941.1">
    <property type="nucleotide sequence ID" value="NZ_JAPCID010000011.1"/>
</dbReference>
<dbReference type="EMBL" id="JAPCID010000011">
    <property type="protein sequence ID" value="MDA0137793.1"/>
    <property type="molecule type" value="Genomic_DNA"/>
</dbReference>
<dbReference type="InterPro" id="IPR051474">
    <property type="entry name" value="Anti-sigma-K/W_factor"/>
</dbReference>
<evidence type="ECO:0000256" key="5">
    <source>
        <dbReference type="SAM" id="Phobius"/>
    </source>
</evidence>
<proteinExistence type="predicted"/>
<evidence type="ECO:0000313" key="7">
    <source>
        <dbReference type="EMBL" id="MDA0137793.1"/>
    </source>
</evidence>
<dbReference type="InterPro" id="IPR041916">
    <property type="entry name" value="Anti_sigma_zinc_sf"/>
</dbReference>
<keyword evidence="4 5" id="KW-0472">Membrane</keyword>
<evidence type="ECO:0000256" key="1">
    <source>
        <dbReference type="ARBA" id="ARBA00004167"/>
    </source>
</evidence>
<dbReference type="PANTHER" id="PTHR37461:SF1">
    <property type="entry name" value="ANTI-SIGMA-K FACTOR RSKA"/>
    <property type="match status" value="1"/>
</dbReference>
<comment type="caution">
    <text evidence="7">The sequence shown here is derived from an EMBL/GenBank/DDBJ whole genome shotgun (WGS) entry which is preliminary data.</text>
</comment>
<name>A0ABT4RGX6_9ACTN</name>
<keyword evidence="2 5" id="KW-0812">Transmembrane</keyword>
<feature type="domain" description="Putative zinc-finger" evidence="6">
    <location>
        <begin position="3"/>
        <end position="35"/>
    </location>
</feature>
<evidence type="ECO:0000259" key="6">
    <source>
        <dbReference type="Pfam" id="PF13490"/>
    </source>
</evidence>
<dbReference type="Gene3D" id="1.10.10.1320">
    <property type="entry name" value="Anti-sigma factor, zinc-finger domain"/>
    <property type="match status" value="1"/>
</dbReference>
<keyword evidence="3 5" id="KW-1133">Transmembrane helix</keyword>
<gene>
    <name evidence="7" type="ORF">OJ962_09810</name>
</gene>
<keyword evidence="8" id="KW-1185">Reference proteome</keyword>
<evidence type="ECO:0000256" key="4">
    <source>
        <dbReference type="ARBA" id="ARBA00023136"/>
    </source>
</evidence>
<evidence type="ECO:0000313" key="8">
    <source>
        <dbReference type="Proteomes" id="UP001147700"/>
    </source>
</evidence>
<reference evidence="7" key="1">
    <citation type="submission" date="2022-10" db="EMBL/GenBank/DDBJ databases">
        <title>The WGS of Solirubrobacter sp. CPCC 204708.</title>
        <authorList>
            <person name="Jiang Z."/>
        </authorList>
    </citation>
    <scope>NUCLEOTIDE SEQUENCE</scope>
    <source>
        <strain evidence="7">CPCC 204708</strain>
    </source>
</reference>
<dbReference type="Pfam" id="PF13490">
    <property type="entry name" value="zf-HC2"/>
    <property type="match status" value="1"/>
</dbReference>